<reference evidence="3" key="1">
    <citation type="journal article" date="2013" name="Nat. Genet.">
        <title>The draft genomes of soft-shell turtle and green sea turtle yield insights into the development and evolution of the turtle-specific body plan.</title>
        <authorList>
            <person name="Wang Z."/>
            <person name="Pascual-Anaya J."/>
            <person name="Zadissa A."/>
            <person name="Li W."/>
            <person name="Niimura Y."/>
            <person name="Huang Z."/>
            <person name="Li C."/>
            <person name="White S."/>
            <person name="Xiong Z."/>
            <person name="Fang D."/>
            <person name="Wang B."/>
            <person name="Ming Y."/>
            <person name="Chen Y."/>
            <person name="Zheng Y."/>
            <person name="Kuraku S."/>
            <person name="Pignatelli M."/>
            <person name="Herrero J."/>
            <person name="Beal K."/>
            <person name="Nozawa M."/>
            <person name="Li Q."/>
            <person name="Wang J."/>
            <person name="Zhang H."/>
            <person name="Yu L."/>
            <person name="Shigenobu S."/>
            <person name="Wang J."/>
            <person name="Liu J."/>
            <person name="Flicek P."/>
            <person name="Searle S."/>
            <person name="Wang J."/>
            <person name="Kuratani S."/>
            <person name="Yin Y."/>
            <person name="Aken B."/>
            <person name="Zhang G."/>
            <person name="Irie N."/>
        </authorList>
    </citation>
    <scope>NUCLEOTIDE SEQUENCE [LARGE SCALE GENOMIC DNA]</scope>
</reference>
<proteinExistence type="predicted"/>
<feature type="region of interest" description="Disordered" evidence="1">
    <location>
        <begin position="38"/>
        <end position="88"/>
    </location>
</feature>
<feature type="compositionally biased region" description="Basic and acidic residues" evidence="1">
    <location>
        <begin position="41"/>
        <end position="57"/>
    </location>
</feature>
<accession>M7BP68</accession>
<dbReference type="EMBL" id="KB552903">
    <property type="protein sequence ID" value="EMP29972.1"/>
    <property type="molecule type" value="Genomic_DNA"/>
</dbReference>
<evidence type="ECO:0000313" key="2">
    <source>
        <dbReference type="EMBL" id="EMP29972.1"/>
    </source>
</evidence>
<name>M7BP68_CHEMY</name>
<evidence type="ECO:0000313" key="3">
    <source>
        <dbReference type="Proteomes" id="UP000031443"/>
    </source>
</evidence>
<gene>
    <name evidence="2" type="ORF">UY3_12911</name>
</gene>
<feature type="compositionally biased region" description="Polar residues" evidence="1">
    <location>
        <begin position="77"/>
        <end position="88"/>
    </location>
</feature>
<organism evidence="2 3">
    <name type="scientific">Chelonia mydas</name>
    <name type="common">Green sea-turtle</name>
    <name type="synonym">Chelonia agassizi</name>
    <dbReference type="NCBI Taxonomy" id="8469"/>
    <lineage>
        <taxon>Eukaryota</taxon>
        <taxon>Metazoa</taxon>
        <taxon>Chordata</taxon>
        <taxon>Craniata</taxon>
        <taxon>Vertebrata</taxon>
        <taxon>Euteleostomi</taxon>
        <taxon>Archelosauria</taxon>
        <taxon>Testudinata</taxon>
        <taxon>Testudines</taxon>
        <taxon>Cryptodira</taxon>
        <taxon>Durocryptodira</taxon>
        <taxon>Americhelydia</taxon>
        <taxon>Chelonioidea</taxon>
        <taxon>Cheloniidae</taxon>
        <taxon>Chelonia</taxon>
    </lineage>
</organism>
<sequence length="88" mass="9604">MPDPKRSEINGKTPADSDELCFKSTTGALMLHGNQVTSAQLEEKGSPRDSCIRRIEPDLGTSLNDTWYDAIDHSPSGRPNSSQKTSKV</sequence>
<dbReference type="Proteomes" id="UP000031443">
    <property type="component" value="Unassembled WGS sequence"/>
</dbReference>
<evidence type="ECO:0000256" key="1">
    <source>
        <dbReference type="SAM" id="MobiDB-lite"/>
    </source>
</evidence>
<protein>
    <submittedName>
        <fullName evidence="2">Uncharacterized protein</fullName>
    </submittedName>
</protein>
<dbReference type="AlphaFoldDB" id="M7BP68"/>
<keyword evidence="3" id="KW-1185">Reference proteome</keyword>